<gene>
    <name evidence="1" type="ORF">KQX54_008377</name>
</gene>
<dbReference type="EMBL" id="JAHXZJ010001492">
    <property type="protein sequence ID" value="KAH0552296.1"/>
    <property type="molecule type" value="Genomic_DNA"/>
</dbReference>
<reference evidence="1 2" key="1">
    <citation type="journal article" date="2021" name="J. Hered.">
        <title>A chromosome-level genome assembly of the parasitoid wasp, Cotesia glomerata (Hymenoptera: Braconidae).</title>
        <authorList>
            <person name="Pinto B.J."/>
            <person name="Weis J.J."/>
            <person name="Gamble T."/>
            <person name="Ode P.J."/>
            <person name="Paul R."/>
            <person name="Zaspel J.M."/>
        </authorList>
    </citation>
    <scope>NUCLEOTIDE SEQUENCE [LARGE SCALE GENOMIC DNA]</scope>
    <source>
        <strain evidence="1">CgM1</strain>
    </source>
</reference>
<proteinExistence type="predicted"/>
<dbReference type="Proteomes" id="UP000826195">
    <property type="component" value="Unassembled WGS sequence"/>
</dbReference>
<keyword evidence="2" id="KW-1185">Reference proteome</keyword>
<evidence type="ECO:0000313" key="2">
    <source>
        <dbReference type="Proteomes" id="UP000826195"/>
    </source>
</evidence>
<organism evidence="1 2">
    <name type="scientific">Cotesia glomerata</name>
    <name type="common">Lepidopteran parasitic wasp</name>
    <name type="synonym">Apanteles glomeratus</name>
    <dbReference type="NCBI Taxonomy" id="32391"/>
    <lineage>
        <taxon>Eukaryota</taxon>
        <taxon>Metazoa</taxon>
        <taxon>Ecdysozoa</taxon>
        <taxon>Arthropoda</taxon>
        <taxon>Hexapoda</taxon>
        <taxon>Insecta</taxon>
        <taxon>Pterygota</taxon>
        <taxon>Neoptera</taxon>
        <taxon>Endopterygota</taxon>
        <taxon>Hymenoptera</taxon>
        <taxon>Apocrita</taxon>
        <taxon>Ichneumonoidea</taxon>
        <taxon>Braconidae</taxon>
        <taxon>Microgastrinae</taxon>
        <taxon>Cotesia</taxon>
    </lineage>
</organism>
<accession>A0AAV7IJZ2</accession>
<evidence type="ECO:0000313" key="1">
    <source>
        <dbReference type="EMBL" id="KAH0552296.1"/>
    </source>
</evidence>
<name>A0AAV7IJZ2_COTGL</name>
<comment type="caution">
    <text evidence="1">The sequence shown here is derived from an EMBL/GenBank/DDBJ whole genome shotgun (WGS) entry which is preliminary data.</text>
</comment>
<dbReference type="AlphaFoldDB" id="A0AAV7IJZ2"/>
<protein>
    <submittedName>
        <fullName evidence="1">Uncharacterized protein</fullName>
    </submittedName>
</protein>
<sequence>MCESKKLPEGAVKGALVGPMTARKSHKGHLTLQSKYIQYSTFTFMPNIILYLYLYLDFTPTALSYVHEMTLDIRETGNNAQVLPFPDAAVTYCTYAYVYRSIVELLIVCRVKWEQRRYREWPTQSDIRQMQMRSVVQPRVKLSTLGASITDWDTSSFVRLPNQCFRPPSTSTTLLPLKLYPICYPS</sequence>